<dbReference type="NCBIfam" id="TIGR00296">
    <property type="entry name" value="TIGR00296 family protein"/>
    <property type="match status" value="1"/>
</dbReference>
<feature type="region of interest" description="Disordered" evidence="1">
    <location>
        <begin position="38"/>
        <end position="159"/>
    </location>
</feature>
<dbReference type="InterPro" id="IPR027485">
    <property type="entry name" value="AMMECR1_N"/>
</dbReference>
<feature type="compositionally biased region" description="Basic and acidic residues" evidence="1">
    <location>
        <begin position="54"/>
        <end position="64"/>
    </location>
</feature>
<dbReference type="VEuPathDB" id="FungiDB:Z520_10688"/>
<evidence type="ECO:0000256" key="1">
    <source>
        <dbReference type="SAM" id="MobiDB-lite"/>
    </source>
</evidence>
<evidence type="ECO:0000313" key="3">
    <source>
        <dbReference type="EMBL" id="KIX93510.1"/>
    </source>
</evidence>
<dbReference type="PROSITE" id="PS51112">
    <property type="entry name" value="AMMECR1"/>
    <property type="match status" value="1"/>
</dbReference>
<keyword evidence="4" id="KW-1185">Reference proteome</keyword>
<evidence type="ECO:0000313" key="4">
    <source>
        <dbReference type="Proteomes" id="UP000053411"/>
    </source>
</evidence>
<dbReference type="GeneID" id="27716434"/>
<gene>
    <name evidence="3" type="ORF">Z520_10688</name>
</gene>
<dbReference type="RefSeq" id="XP_016627633.1">
    <property type="nucleotide sequence ID" value="XM_016781180.1"/>
</dbReference>
<reference evidence="3 4" key="1">
    <citation type="submission" date="2015-01" db="EMBL/GenBank/DDBJ databases">
        <title>The Genome Sequence of Fonsecaea multimorphosa CBS 102226.</title>
        <authorList>
            <consortium name="The Broad Institute Genomics Platform"/>
            <person name="Cuomo C."/>
            <person name="de Hoog S."/>
            <person name="Gorbushina A."/>
            <person name="Stielow B."/>
            <person name="Teixiera M."/>
            <person name="Abouelleil A."/>
            <person name="Chapman S.B."/>
            <person name="Priest M."/>
            <person name="Young S.K."/>
            <person name="Wortman J."/>
            <person name="Nusbaum C."/>
            <person name="Birren B."/>
        </authorList>
    </citation>
    <scope>NUCLEOTIDE SEQUENCE [LARGE SCALE GENOMIC DNA]</scope>
    <source>
        <strain evidence="3 4">CBS 102226</strain>
    </source>
</reference>
<dbReference type="PANTHER" id="PTHR13016">
    <property type="entry name" value="AMMECR1 HOMOLOG"/>
    <property type="match status" value="1"/>
</dbReference>
<accession>A0A0D2GVB3</accession>
<dbReference type="SUPFAM" id="SSF143447">
    <property type="entry name" value="AMMECR1-like"/>
    <property type="match status" value="1"/>
</dbReference>
<evidence type="ECO:0000259" key="2">
    <source>
        <dbReference type="PROSITE" id="PS51112"/>
    </source>
</evidence>
<dbReference type="OrthoDB" id="24630at2759"/>
<dbReference type="InterPro" id="IPR002733">
    <property type="entry name" value="AMMECR1_domain"/>
</dbReference>
<dbReference type="InterPro" id="IPR036071">
    <property type="entry name" value="AMMECR1_dom_sf"/>
</dbReference>
<feature type="compositionally biased region" description="Acidic residues" evidence="1">
    <location>
        <begin position="65"/>
        <end position="93"/>
    </location>
</feature>
<feature type="domain" description="AMMECR1" evidence="2">
    <location>
        <begin position="127"/>
        <end position="329"/>
    </location>
</feature>
<dbReference type="PANTHER" id="PTHR13016:SF0">
    <property type="entry name" value="AMME SYNDROME CANDIDATE GENE 1 PROTEIN"/>
    <property type="match status" value="1"/>
</dbReference>
<dbReference type="Gene3D" id="3.30.700.20">
    <property type="entry name" value="Hypothetical protein ph0010, domain 1"/>
    <property type="match status" value="1"/>
</dbReference>
<feature type="compositionally biased region" description="Low complexity" evidence="1">
    <location>
        <begin position="110"/>
        <end position="159"/>
    </location>
</feature>
<dbReference type="STRING" id="1442371.A0A0D2GVB3"/>
<dbReference type="InterPro" id="IPR023473">
    <property type="entry name" value="AMMECR1"/>
</dbReference>
<organism evidence="3 4">
    <name type="scientific">Fonsecaea multimorphosa CBS 102226</name>
    <dbReference type="NCBI Taxonomy" id="1442371"/>
    <lineage>
        <taxon>Eukaryota</taxon>
        <taxon>Fungi</taxon>
        <taxon>Dikarya</taxon>
        <taxon>Ascomycota</taxon>
        <taxon>Pezizomycotina</taxon>
        <taxon>Eurotiomycetes</taxon>
        <taxon>Chaetothyriomycetidae</taxon>
        <taxon>Chaetothyriales</taxon>
        <taxon>Herpotrichiellaceae</taxon>
        <taxon>Fonsecaea</taxon>
    </lineage>
</organism>
<dbReference type="Proteomes" id="UP000053411">
    <property type="component" value="Unassembled WGS sequence"/>
</dbReference>
<protein>
    <recommendedName>
        <fullName evidence="2">AMMECR1 domain-containing protein</fullName>
    </recommendedName>
</protein>
<dbReference type="EMBL" id="KN848093">
    <property type="protein sequence ID" value="KIX93510.1"/>
    <property type="molecule type" value="Genomic_DNA"/>
</dbReference>
<dbReference type="AlphaFoldDB" id="A0A0D2GVB3"/>
<sequence>MASPAHCFYCFEVLSASFERRDPPTLQKVLELYENYKTVRQSNGTTSTGEEESETGKDSVKVTDSEEEDQAGDEEEEEEEEDQEEEEDAAGEEETQRFDRRHSNKAGPQLPSISRLQASSSSSRSSSASSPSLFSASSSNSQLTTPSSTTSSSSSSYTRPTYASQLSATESYPLFVTWNTVARSGHKALRGCIGTFEALPLASGLSTYALTSAFDDTRFSPIPAALLPALSCSLTLLADFEPCQDAMDWVLGLHGLRISFNYRNRRHGATYLPDVAVEQGWTKEETVESLMKKAGWDGGYAGGHGVARRLLRGSIRGGGASDQQQQSQPPKPWEEVQDFKAIRYTGLKASASYSEWQDWRDWVEKNGLK</sequence>
<proteinExistence type="predicted"/>
<name>A0A0D2GVB3_9EURO</name>
<dbReference type="Pfam" id="PF01871">
    <property type="entry name" value="AMMECR1"/>
    <property type="match status" value="1"/>
</dbReference>